<dbReference type="Proteomes" id="UP000199337">
    <property type="component" value="Unassembled WGS sequence"/>
</dbReference>
<keyword evidence="14" id="KW-1185">Reference proteome</keyword>
<evidence type="ECO:0000256" key="5">
    <source>
        <dbReference type="ARBA" id="ARBA00023134"/>
    </source>
</evidence>
<feature type="binding site" evidence="9">
    <location>
        <begin position="255"/>
        <end position="258"/>
    </location>
    <ligand>
        <name>GTP</name>
        <dbReference type="ChEBI" id="CHEBI:37565"/>
    </ligand>
</feature>
<feature type="domain" description="SRP54-type proteins GTP-binding" evidence="11">
    <location>
        <begin position="102"/>
        <end position="303"/>
    </location>
</feature>
<evidence type="ECO:0000256" key="6">
    <source>
        <dbReference type="ARBA" id="ARBA00023136"/>
    </source>
</evidence>
<keyword evidence="4 9" id="KW-0378">Hydrolase</keyword>
<dbReference type="GO" id="GO:0005525">
    <property type="term" value="F:GTP binding"/>
    <property type="evidence" value="ECO:0007669"/>
    <property type="project" value="UniProtKB-UniRule"/>
</dbReference>
<dbReference type="RefSeq" id="WP_092470328.1">
    <property type="nucleotide sequence ID" value="NZ_FOOX01000004.1"/>
</dbReference>
<comment type="catalytic activity">
    <reaction evidence="8 9">
        <text>GTP + H2O = GDP + phosphate + H(+)</text>
        <dbReference type="Rhea" id="RHEA:19669"/>
        <dbReference type="ChEBI" id="CHEBI:15377"/>
        <dbReference type="ChEBI" id="CHEBI:15378"/>
        <dbReference type="ChEBI" id="CHEBI:37565"/>
        <dbReference type="ChEBI" id="CHEBI:43474"/>
        <dbReference type="ChEBI" id="CHEBI:58189"/>
        <dbReference type="EC" id="3.6.5.4"/>
    </reaction>
</comment>
<dbReference type="GO" id="GO:0005737">
    <property type="term" value="C:cytoplasm"/>
    <property type="evidence" value="ECO:0007669"/>
    <property type="project" value="UniProtKB-SubCell"/>
</dbReference>
<dbReference type="FunFam" id="3.40.50.300:FF:000053">
    <property type="entry name" value="Signal recognition particle receptor FtsY"/>
    <property type="match status" value="1"/>
</dbReference>
<evidence type="ECO:0000256" key="3">
    <source>
        <dbReference type="ARBA" id="ARBA00022741"/>
    </source>
</evidence>
<dbReference type="InterPro" id="IPR013822">
    <property type="entry name" value="Signal_recog_particl_SRP54_hlx"/>
</dbReference>
<feature type="domain" description="Signal recognition particle SRP54 helical bundle" evidence="12">
    <location>
        <begin position="7"/>
        <end position="88"/>
    </location>
</feature>
<evidence type="ECO:0000256" key="4">
    <source>
        <dbReference type="ARBA" id="ARBA00022801"/>
    </source>
</evidence>
<keyword evidence="2 9" id="KW-0963">Cytoplasm</keyword>
<dbReference type="SMART" id="SM00962">
    <property type="entry name" value="SRP54"/>
    <property type="match status" value="1"/>
</dbReference>
<organism evidence="13 14">
    <name type="scientific">Desulfotruncus arcticus DSM 17038</name>
    <dbReference type="NCBI Taxonomy" id="1121424"/>
    <lineage>
        <taxon>Bacteria</taxon>
        <taxon>Bacillati</taxon>
        <taxon>Bacillota</taxon>
        <taxon>Clostridia</taxon>
        <taxon>Eubacteriales</taxon>
        <taxon>Desulfallaceae</taxon>
        <taxon>Desulfotruncus</taxon>
    </lineage>
</organism>
<dbReference type="InterPro" id="IPR042101">
    <property type="entry name" value="SRP54_N_sf"/>
</dbReference>
<dbReference type="AlphaFoldDB" id="A0A1I2RJN9"/>
<feature type="domain" description="AAA+ ATPase" evidence="10">
    <location>
        <begin position="101"/>
        <end position="252"/>
    </location>
</feature>
<dbReference type="GO" id="GO:0003924">
    <property type="term" value="F:GTPase activity"/>
    <property type="evidence" value="ECO:0007669"/>
    <property type="project" value="UniProtKB-UniRule"/>
</dbReference>
<dbReference type="Gene3D" id="3.40.50.300">
    <property type="entry name" value="P-loop containing nucleotide triphosphate hydrolases"/>
    <property type="match status" value="1"/>
</dbReference>
<comment type="function">
    <text evidence="9">Involved in targeting and insertion of nascent membrane proteins into the cytoplasmic membrane. Acts as a receptor for the complex formed by the signal recognition particle (SRP) and the ribosome-nascent chain (RNC).</text>
</comment>
<evidence type="ECO:0000256" key="8">
    <source>
        <dbReference type="ARBA" id="ARBA00048027"/>
    </source>
</evidence>
<dbReference type="PANTHER" id="PTHR43134">
    <property type="entry name" value="SIGNAL RECOGNITION PARTICLE RECEPTOR SUBUNIT ALPHA"/>
    <property type="match status" value="1"/>
</dbReference>
<dbReference type="HAMAP" id="MF_00920">
    <property type="entry name" value="FtsY"/>
    <property type="match status" value="1"/>
</dbReference>
<dbReference type="FunFam" id="1.20.120.140:FF:000002">
    <property type="entry name" value="Signal recognition particle receptor FtsY"/>
    <property type="match status" value="1"/>
</dbReference>
<dbReference type="GO" id="GO:0005886">
    <property type="term" value="C:plasma membrane"/>
    <property type="evidence" value="ECO:0007669"/>
    <property type="project" value="UniProtKB-SubCell"/>
</dbReference>
<evidence type="ECO:0000313" key="14">
    <source>
        <dbReference type="Proteomes" id="UP000199337"/>
    </source>
</evidence>
<dbReference type="InterPro" id="IPR027417">
    <property type="entry name" value="P-loop_NTPase"/>
</dbReference>
<comment type="similarity">
    <text evidence="9">Belongs to the GTP-binding SRP family. FtsY subfamily.</text>
</comment>
<dbReference type="GO" id="GO:0006614">
    <property type="term" value="P:SRP-dependent cotranslational protein targeting to membrane"/>
    <property type="evidence" value="ECO:0007669"/>
    <property type="project" value="InterPro"/>
</dbReference>
<keyword evidence="7 9" id="KW-0675">Receptor</keyword>
<evidence type="ECO:0000259" key="12">
    <source>
        <dbReference type="SMART" id="SM00963"/>
    </source>
</evidence>
<evidence type="ECO:0000256" key="1">
    <source>
        <dbReference type="ARBA" id="ARBA00022475"/>
    </source>
</evidence>
<dbReference type="PANTHER" id="PTHR43134:SF1">
    <property type="entry name" value="SIGNAL RECOGNITION PARTICLE RECEPTOR SUBUNIT ALPHA"/>
    <property type="match status" value="1"/>
</dbReference>
<dbReference type="GO" id="GO:0005047">
    <property type="term" value="F:signal recognition particle binding"/>
    <property type="evidence" value="ECO:0007669"/>
    <property type="project" value="TreeGrafter"/>
</dbReference>
<dbReference type="Pfam" id="PF02881">
    <property type="entry name" value="SRP54_N"/>
    <property type="match status" value="1"/>
</dbReference>
<name>A0A1I2RJN9_9FIRM</name>
<dbReference type="InterPro" id="IPR003593">
    <property type="entry name" value="AAA+_ATPase"/>
</dbReference>
<dbReference type="SMART" id="SM00382">
    <property type="entry name" value="AAA"/>
    <property type="match status" value="1"/>
</dbReference>
<keyword evidence="1 9" id="KW-1003">Cell membrane</keyword>
<dbReference type="SMART" id="SM00963">
    <property type="entry name" value="SRP54_N"/>
    <property type="match status" value="1"/>
</dbReference>
<accession>A0A1I2RJN9</accession>
<evidence type="ECO:0000259" key="10">
    <source>
        <dbReference type="SMART" id="SM00382"/>
    </source>
</evidence>
<dbReference type="EC" id="3.6.5.4" evidence="9"/>
<dbReference type="Gene3D" id="1.20.120.140">
    <property type="entry name" value="Signal recognition particle SRP54, nucleotide-binding domain"/>
    <property type="match status" value="1"/>
</dbReference>
<comment type="subcellular location">
    <subcellularLocation>
        <location evidence="9">Cell membrane</location>
        <topology evidence="9">Peripheral membrane protein</topology>
        <orientation evidence="9">Cytoplasmic side</orientation>
    </subcellularLocation>
    <subcellularLocation>
        <location evidence="9">Cytoplasm</location>
    </subcellularLocation>
</comment>
<keyword evidence="3 9" id="KW-0547">Nucleotide-binding</keyword>
<dbReference type="SUPFAM" id="SSF47364">
    <property type="entry name" value="Domain of the SRP/SRP receptor G-proteins"/>
    <property type="match status" value="1"/>
</dbReference>
<keyword evidence="6 9" id="KW-0472">Membrane</keyword>
<evidence type="ECO:0000256" key="9">
    <source>
        <dbReference type="HAMAP-Rule" id="MF_00920"/>
    </source>
</evidence>
<evidence type="ECO:0000256" key="7">
    <source>
        <dbReference type="ARBA" id="ARBA00023170"/>
    </source>
</evidence>
<dbReference type="InterPro" id="IPR000897">
    <property type="entry name" value="SRP54_GTPase_dom"/>
</dbReference>
<dbReference type="InterPro" id="IPR004390">
    <property type="entry name" value="SR_rcpt_FtsY"/>
</dbReference>
<evidence type="ECO:0000259" key="11">
    <source>
        <dbReference type="SMART" id="SM00962"/>
    </source>
</evidence>
<protein>
    <recommendedName>
        <fullName evidence="9">Signal recognition particle receptor FtsY</fullName>
        <shortName evidence="9">SRP receptor</shortName>
        <ecNumber evidence="9">3.6.5.4</ecNumber>
    </recommendedName>
</protein>
<dbReference type="EMBL" id="FOOX01000004">
    <property type="protein sequence ID" value="SFG39679.1"/>
    <property type="molecule type" value="Genomic_DNA"/>
</dbReference>
<evidence type="ECO:0000256" key="2">
    <source>
        <dbReference type="ARBA" id="ARBA00022490"/>
    </source>
</evidence>
<dbReference type="SUPFAM" id="SSF52540">
    <property type="entry name" value="P-loop containing nucleoside triphosphate hydrolases"/>
    <property type="match status" value="1"/>
</dbReference>
<proteinExistence type="inferred from homology"/>
<dbReference type="CDD" id="cd17874">
    <property type="entry name" value="FtsY"/>
    <property type="match status" value="1"/>
</dbReference>
<feature type="binding site" evidence="9">
    <location>
        <begin position="191"/>
        <end position="195"/>
    </location>
    <ligand>
        <name>GTP</name>
        <dbReference type="ChEBI" id="CHEBI:37565"/>
    </ligand>
</feature>
<gene>
    <name evidence="9" type="primary">ftsY</name>
    <name evidence="13" type="ORF">SAMN05660649_01554</name>
</gene>
<dbReference type="OrthoDB" id="9804720at2"/>
<comment type="subunit">
    <text evidence="9">Part of the signal recognition particle protein translocation system, which is composed of SRP and FtsY.</text>
</comment>
<sequence>MGFFGKLKDSLTKTRKNFVEKVEAVVTGRTIIDENLYEELEETLIQADVGIDTALELVENLRAEVKKRKIGSPEELPAVLKELIQNALGIEAGGIEISAEQPFVIMVVGVNGVGKTTTIGKLANFYKEQGKSVIMGAADTFRAAAIDQLEIWGNRVGVPVIKHSEGSDPAAVAFDSLQAAKARNADVLIIDTAGRLHTKSNLMDELKKVRRVIGRELPGAPHEVLLVVDATTGQNAISQAKLFKEAVDVTGLALTKLDGTAKGGVVVAVKQSLGIPIKMIGVGEGIDDLRPFSAKEFADALFARSDQTEVQAV</sequence>
<feature type="binding site" evidence="9">
    <location>
        <begin position="109"/>
        <end position="116"/>
    </location>
    <ligand>
        <name>GTP</name>
        <dbReference type="ChEBI" id="CHEBI:37565"/>
    </ligand>
</feature>
<dbReference type="NCBIfam" id="TIGR00064">
    <property type="entry name" value="ftsY"/>
    <property type="match status" value="1"/>
</dbReference>
<dbReference type="STRING" id="341036.SAMN05660649_01554"/>
<reference evidence="14" key="1">
    <citation type="submission" date="2016-10" db="EMBL/GenBank/DDBJ databases">
        <authorList>
            <person name="Varghese N."/>
            <person name="Submissions S."/>
        </authorList>
    </citation>
    <scope>NUCLEOTIDE SEQUENCE [LARGE SCALE GENOMIC DNA]</scope>
    <source>
        <strain evidence="14">DSM 17038</strain>
    </source>
</reference>
<dbReference type="InterPro" id="IPR036225">
    <property type="entry name" value="SRP/SRP_N"/>
</dbReference>
<keyword evidence="5 9" id="KW-0342">GTP-binding</keyword>
<evidence type="ECO:0000313" key="13">
    <source>
        <dbReference type="EMBL" id="SFG39679.1"/>
    </source>
</evidence>
<dbReference type="Pfam" id="PF00448">
    <property type="entry name" value="SRP54"/>
    <property type="match status" value="1"/>
</dbReference>